<gene>
    <name evidence="1" type="ORF">HATV-2_gp120</name>
</gene>
<evidence type="ECO:0000313" key="2">
    <source>
        <dbReference type="Proteomes" id="UP000827814"/>
    </source>
</evidence>
<sequence>MSLESRFLSYLTENEHNKTLSVAVPVLSAWLPVKVAMLKVLRMYESGIEDCASTLWMQK</sequence>
<name>A0AAE8Y0P3_9CAUD</name>
<protein>
    <submittedName>
        <fullName evidence="1">Uncharacterized protein</fullName>
    </submittedName>
</protein>
<reference evidence="1" key="1">
    <citation type="submission" date="2021-05" db="EMBL/GenBank/DDBJ databases">
        <title>Diversity, taxonomy and evolution of archaeal viruses of the class Caudoviricetes.</title>
        <authorList>
            <person name="Liu Y."/>
            <person name="Demina T.A."/>
            <person name="Roux S."/>
            <person name="Aiewsakun P."/>
            <person name="Kazlauskas D."/>
            <person name="Simmonds P."/>
            <person name="Prangishvili D."/>
            <person name="Oksanen H.M."/>
            <person name="Krupovic M."/>
        </authorList>
    </citation>
    <scope>NUCLEOTIDE SEQUENCE</scope>
    <source>
        <strain evidence="1">HATV-2/44</strain>
    </source>
</reference>
<evidence type="ECO:0000313" key="1">
    <source>
        <dbReference type="EMBL" id="UBF23271.1"/>
    </source>
</evidence>
<accession>A0AAE8Y0P3</accession>
<proteinExistence type="predicted"/>
<dbReference type="EMBL" id="MZ334525">
    <property type="protein sequence ID" value="UBF23271.1"/>
    <property type="molecule type" value="Genomic_DNA"/>
</dbReference>
<organism evidence="1 2">
    <name type="scientific">Haloarcula tailed virus 2</name>
    <dbReference type="NCBI Taxonomy" id="2877989"/>
    <lineage>
        <taxon>Viruses</taxon>
        <taxon>Duplodnaviria</taxon>
        <taxon>Heunggongvirae</taxon>
        <taxon>Uroviricota</taxon>
        <taxon>Caudoviricetes</taxon>
        <taxon>Thumleimavirales</taxon>
        <taxon>Soleiviridae</taxon>
        <taxon>Eilatmyovirus</taxon>
        <taxon>Eilatmyovirus salis</taxon>
        <taxon>Eilatmyovirus HATV2</taxon>
    </lineage>
</organism>
<dbReference type="Proteomes" id="UP000827814">
    <property type="component" value="Segment"/>
</dbReference>
<keyword evidence="2" id="KW-1185">Reference proteome</keyword>